<name>A0AAN4TCP8_ASPLE</name>
<keyword evidence="7" id="KW-0349">Heme</keyword>
<dbReference type="PROSITE" id="PS00086">
    <property type="entry name" value="CYTOCHROME_P450"/>
    <property type="match status" value="1"/>
</dbReference>
<evidence type="ECO:0000256" key="7">
    <source>
        <dbReference type="PIRSR" id="PIRSR602403-1"/>
    </source>
</evidence>
<comment type="similarity">
    <text evidence="2">Belongs to the cytochrome P450 family.</text>
</comment>
<dbReference type="SUPFAM" id="SSF56059">
    <property type="entry name" value="Glutathione synthetase ATP-binding domain-like"/>
    <property type="match status" value="1"/>
</dbReference>
<dbReference type="PRINTS" id="PR00385">
    <property type="entry name" value="P450"/>
</dbReference>
<evidence type="ECO:0000313" key="11">
    <source>
        <dbReference type="Proteomes" id="UP000051487"/>
    </source>
</evidence>
<dbReference type="GO" id="GO:0020037">
    <property type="term" value="F:heme binding"/>
    <property type="evidence" value="ECO:0007669"/>
    <property type="project" value="InterPro"/>
</dbReference>
<organism evidence="10 11">
    <name type="scientific">Aspergillus lentulus</name>
    <dbReference type="NCBI Taxonomy" id="293939"/>
    <lineage>
        <taxon>Eukaryota</taxon>
        <taxon>Fungi</taxon>
        <taxon>Dikarya</taxon>
        <taxon>Ascomycota</taxon>
        <taxon>Pezizomycotina</taxon>
        <taxon>Eurotiomycetes</taxon>
        <taxon>Eurotiomycetidae</taxon>
        <taxon>Eurotiales</taxon>
        <taxon>Aspergillaceae</taxon>
        <taxon>Aspergillus</taxon>
        <taxon>Aspergillus subgen. Fumigati</taxon>
    </lineage>
</organism>
<sequence>MTAGCIRIGFVHIEEFDSEDRVTRILHAHEATDITSALEKHKKWDLVFNSSYGLYGPAKHAQVPGILEAYQIPTTFSDAATLMLCQDKWKTKIWNKIMLEHCNIPTPPFAIVRTEEMALDPAPGQKAIELSPHATALSSYPLFVKPNAEGDSKGVVPASKVSNQDELESAIRVLREKFPQQDILIETFLPGQEFSVGILGTGREARVIGLASYNFRPLNDQNSPRQIDFHLQGKDNLESGAVEQVVMHMDHPGVREVGEMGIRAWNVLGCRDGGRVDIRLDAESKPQVLEMRPIRFFRQLCTNKNLVFAYWPALISDLIQGSGLLPILIGAVVTILLSYILAWTIRTSPLHHVPGPWLNRYFGVSIALADIRGRRGQQCLAWHQQYGPIARIAPNQVSIASLTAIHEIYSSTSRADKSAFFNNFVASDSRSVFTTLSFPDHKRKRAVVSAFFQGSNIYGQPAIESFIRSHAFAILHQIEGSVQGEKPIEFYPLADWYAFDNITMLVFGSLHASAATKRPCEERGILRNLKRAQAWAPIRQRFPWLIRLVKIVTSVSGGDTARFDAERHLARWTYDRTLRTLHDHRCLVGFDCLVVYLARKLGLDLGPGSLQESHGNPAHESIQYIAAEALDNINAAEASVAATITYMIWYISTHPEWQQRLRTELLALSVKADGLPSFSDIDRAPILDACLKEVYRLRPASGGRAERVIPAGGCVGSNLYLPEKTVVVASIAAVHTDPSLFPDAFKFCPSRWLQKDEATRARLNASIMPFGYGARVCLGKVMANMEIKLLLAAILLRYEIAPAGAQTGIWMKQAAARDGVRSGLKGEFHFRHLPAQGRQVAKNEVM</sequence>
<dbReference type="PROSITE" id="PS50975">
    <property type="entry name" value="ATP_GRASP"/>
    <property type="match status" value="1"/>
</dbReference>
<dbReference type="Proteomes" id="UP000051487">
    <property type="component" value="Unassembled WGS sequence"/>
</dbReference>
<evidence type="ECO:0000256" key="8">
    <source>
        <dbReference type="PROSITE-ProRule" id="PRU00409"/>
    </source>
</evidence>
<evidence type="ECO:0000256" key="4">
    <source>
        <dbReference type="ARBA" id="ARBA00022723"/>
    </source>
</evidence>
<dbReference type="InterPro" id="IPR017972">
    <property type="entry name" value="Cyt_P450_CS"/>
</dbReference>
<dbReference type="Pfam" id="PF07478">
    <property type="entry name" value="Dala_Dala_lig_C"/>
    <property type="match status" value="1"/>
</dbReference>
<dbReference type="InterPro" id="IPR013815">
    <property type="entry name" value="ATP_grasp_subdomain_1"/>
</dbReference>
<accession>A0AAN4TCP8</accession>
<dbReference type="Pfam" id="PF00067">
    <property type="entry name" value="p450"/>
    <property type="match status" value="1"/>
</dbReference>
<evidence type="ECO:0000256" key="1">
    <source>
        <dbReference type="ARBA" id="ARBA00001971"/>
    </source>
</evidence>
<reference evidence="10 11" key="1">
    <citation type="submission" date="2015-11" db="EMBL/GenBank/DDBJ databases">
        <title>Aspergillus lentulus strain IFM 54703T.</title>
        <authorList>
            <person name="Kusuya Y."/>
            <person name="Sakai K."/>
            <person name="Kamei K."/>
            <person name="Takahashi H."/>
            <person name="Yaguchi T."/>
        </authorList>
    </citation>
    <scope>NUCLEOTIDE SEQUENCE [LARGE SCALE GENOMIC DNA]</scope>
    <source>
        <strain evidence="10 11">IFM 54703</strain>
    </source>
</reference>
<dbReference type="Gene3D" id="3.30.470.20">
    <property type="entry name" value="ATP-grasp fold, B domain"/>
    <property type="match status" value="1"/>
</dbReference>
<keyword evidence="5" id="KW-0560">Oxidoreductase</keyword>
<evidence type="ECO:0000256" key="3">
    <source>
        <dbReference type="ARBA" id="ARBA00022598"/>
    </source>
</evidence>
<dbReference type="GO" id="GO:0008716">
    <property type="term" value="F:D-alanine-D-alanine ligase activity"/>
    <property type="evidence" value="ECO:0007669"/>
    <property type="project" value="InterPro"/>
</dbReference>
<comment type="cofactor">
    <cofactor evidence="1 7">
        <name>heme</name>
        <dbReference type="ChEBI" id="CHEBI:30413"/>
    </cofactor>
</comment>
<dbReference type="GO" id="GO:0005524">
    <property type="term" value="F:ATP binding"/>
    <property type="evidence" value="ECO:0007669"/>
    <property type="project" value="UniProtKB-UniRule"/>
</dbReference>
<evidence type="ECO:0000313" key="10">
    <source>
        <dbReference type="EMBL" id="GAQ09173.1"/>
    </source>
</evidence>
<dbReference type="GO" id="GO:0004497">
    <property type="term" value="F:monooxygenase activity"/>
    <property type="evidence" value="ECO:0007669"/>
    <property type="project" value="InterPro"/>
</dbReference>
<dbReference type="InterPro" id="IPR011095">
    <property type="entry name" value="Dala_Dala_lig_C"/>
</dbReference>
<keyword evidence="6 7" id="KW-0408">Iron</keyword>
<keyword evidence="4 7" id="KW-0479">Metal-binding</keyword>
<dbReference type="GO" id="GO:0016705">
    <property type="term" value="F:oxidoreductase activity, acting on paired donors, with incorporation or reduction of molecular oxygen"/>
    <property type="evidence" value="ECO:0007669"/>
    <property type="project" value="InterPro"/>
</dbReference>
<dbReference type="InterPro" id="IPR011761">
    <property type="entry name" value="ATP-grasp"/>
</dbReference>
<dbReference type="PANTHER" id="PTHR24305:SF218">
    <property type="entry name" value="P450, PUTATIVE (EUROFUNG)-RELATED"/>
    <property type="match status" value="1"/>
</dbReference>
<dbReference type="Gene3D" id="1.10.630.10">
    <property type="entry name" value="Cytochrome P450"/>
    <property type="match status" value="1"/>
</dbReference>
<dbReference type="GO" id="GO:0005506">
    <property type="term" value="F:iron ion binding"/>
    <property type="evidence" value="ECO:0007669"/>
    <property type="project" value="InterPro"/>
</dbReference>
<keyword evidence="8" id="KW-0547">Nucleotide-binding</keyword>
<dbReference type="AlphaFoldDB" id="A0AAN4TCP8"/>
<feature type="domain" description="ATP-grasp" evidence="9">
    <location>
        <begin position="96"/>
        <end position="320"/>
    </location>
</feature>
<comment type="caution">
    <text evidence="10">The sequence shown here is derived from an EMBL/GenBank/DDBJ whole genome shotgun (WGS) entry which is preliminary data.</text>
</comment>
<dbReference type="Gene3D" id="3.30.1490.20">
    <property type="entry name" value="ATP-grasp fold, A domain"/>
    <property type="match status" value="1"/>
</dbReference>
<evidence type="ECO:0000256" key="6">
    <source>
        <dbReference type="ARBA" id="ARBA00023004"/>
    </source>
</evidence>
<dbReference type="InterPro" id="IPR036396">
    <property type="entry name" value="Cyt_P450_sf"/>
</dbReference>
<dbReference type="PRINTS" id="PR00465">
    <property type="entry name" value="EP450IV"/>
</dbReference>
<dbReference type="InterPro" id="IPR002403">
    <property type="entry name" value="Cyt_P450_E_grp-IV"/>
</dbReference>
<dbReference type="PANTHER" id="PTHR24305">
    <property type="entry name" value="CYTOCHROME P450"/>
    <property type="match status" value="1"/>
</dbReference>
<evidence type="ECO:0000256" key="5">
    <source>
        <dbReference type="ARBA" id="ARBA00023002"/>
    </source>
</evidence>
<feature type="binding site" description="axial binding residue" evidence="7">
    <location>
        <position position="777"/>
    </location>
    <ligand>
        <name>heme</name>
        <dbReference type="ChEBI" id="CHEBI:30413"/>
    </ligand>
    <ligandPart>
        <name>Fe</name>
        <dbReference type="ChEBI" id="CHEBI:18248"/>
    </ligandPart>
</feature>
<protein>
    <recommendedName>
        <fullName evidence="9">ATP-grasp domain-containing protein</fullName>
    </recommendedName>
</protein>
<dbReference type="InterPro" id="IPR050121">
    <property type="entry name" value="Cytochrome_P450_monoxygenase"/>
</dbReference>
<keyword evidence="8" id="KW-0067">ATP-binding</keyword>
<keyword evidence="3" id="KW-0436">Ligase</keyword>
<dbReference type="SUPFAM" id="SSF48264">
    <property type="entry name" value="Cytochrome P450"/>
    <property type="match status" value="1"/>
</dbReference>
<evidence type="ECO:0000259" key="9">
    <source>
        <dbReference type="PROSITE" id="PS50975"/>
    </source>
</evidence>
<proteinExistence type="inferred from homology"/>
<evidence type="ECO:0000256" key="2">
    <source>
        <dbReference type="ARBA" id="ARBA00010617"/>
    </source>
</evidence>
<gene>
    <name evidence="10" type="ORF">ALT_6494</name>
</gene>
<dbReference type="InterPro" id="IPR001128">
    <property type="entry name" value="Cyt_P450"/>
</dbReference>
<dbReference type="EMBL" id="BCLY01000012">
    <property type="protein sequence ID" value="GAQ09173.1"/>
    <property type="molecule type" value="Genomic_DNA"/>
</dbReference>